<dbReference type="InterPro" id="IPR051681">
    <property type="entry name" value="Ser/Thr_Kinases-Pseudokinases"/>
</dbReference>
<dbReference type="Gene3D" id="1.10.510.10">
    <property type="entry name" value="Transferase(Phosphotransferase) domain 1"/>
    <property type="match status" value="1"/>
</dbReference>
<dbReference type="PROSITE" id="PS00107">
    <property type="entry name" value="PROTEIN_KINASE_ATP"/>
    <property type="match status" value="1"/>
</dbReference>
<keyword evidence="3 4" id="KW-0067">ATP-binding</keyword>
<feature type="domain" description="ENTH" evidence="8">
    <location>
        <begin position="1"/>
        <end position="134"/>
    </location>
</feature>
<keyword evidence="2 4" id="KW-0547">Nucleotide-binding</keyword>
<dbReference type="STRING" id="246404.A0A507EV74"/>
<evidence type="ECO:0000259" key="6">
    <source>
        <dbReference type="PROSITE" id="PS50011"/>
    </source>
</evidence>
<dbReference type="InterPro" id="IPR000719">
    <property type="entry name" value="Prot_kinase_dom"/>
</dbReference>
<dbReference type="GO" id="GO:0008092">
    <property type="term" value="F:cytoskeletal protein binding"/>
    <property type="evidence" value="ECO:0007669"/>
    <property type="project" value="InterPro"/>
</dbReference>
<dbReference type="InterPro" id="IPR013761">
    <property type="entry name" value="SAM/pointed_sf"/>
</dbReference>
<feature type="compositionally biased region" description="Low complexity" evidence="5">
    <location>
        <begin position="157"/>
        <end position="167"/>
    </location>
</feature>
<dbReference type="InterPro" id="IPR001245">
    <property type="entry name" value="Ser-Thr/Tyr_kinase_cat_dom"/>
</dbReference>
<dbReference type="Proteomes" id="UP000320333">
    <property type="component" value="Unassembled WGS sequence"/>
</dbReference>
<dbReference type="Pfam" id="PF07714">
    <property type="entry name" value="PK_Tyr_Ser-Thr"/>
    <property type="match status" value="2"/>
</dbReference>
<dbReference type="OrthoDB" id="203401at2759"/>
<dbReference type="InterPro" id="IPR017441">
    <property type="entry name" value="Protein_kinase_ATP_BS"/>
</dbReference>
<feature type="region of interest" description="Disordered" evidence="5">
    <location>
        <begin position="131"/>
        <end position="170"/>
    </location>
</feature>
<evidence type="ECO:0000256" key="5">
    <source>
        <dbReference type="SAM" id="MobiDB-lite"/>
    </source>
</evidence>
<dbReference type="PANTHER" id="PTHR44329:SF261">
    <property type="entry name" value="ZINC FINGER CONTAINING PROTEIN KINASE-RELATED"/>
    <property type="match status" value="1"/>
</dbReference>
<dbReference type="InterPro" id="IPR008271">
    <property type="entry name" value="Ser/Thr_kinase_AS"/>
</dbReference>
<dbReference type="GO" id="GO:0042802">
    <property type="term" value="F:identical protein binding"/>
    <property type="evidence" value="ECO:0007669"/>
    <property type="project" value="InterPro"/>
</dbReference>
<evidence type="ECO:0000313" key="9">
    <source>
        <dbReference type="EMBL" id="TPX67993.1"/>
    </source>
</evidence>
<dbReference type="Gene3D" id="1.25.40.90">
    <property type="match status" value="1"/>
</dbReference>
<dbReference type="GO" id="GO:0005524">
    <property type="term" value="F:ATP binding"/>
    <property type="evidence" value="ECO:0007669"/>
    <property type="project" value="UniProtKB-UniRule"/>
</dbReference>
<feature type="domain" description="SAM" evidence="7">
    <location>
        <begin position="844"/>
        <end position="909"/>
    </location>
</feature>
<dbReference type="PROSITE" id="PS50011">
    <property type="entry name" value="PROTEIN_KINASE_DOM"/>
    <property type="match status" value="1"/>
</dbReference>
<evidence type="ECO:0000256" key="2">
    <source>
        <dbReference type="ARBA" id="ARBA00022741"/>
    </source>
</evidence>
<feature type="domain" description="Protein kinase" evidence="6">
    <location>
        <begin position="295"/>
        <end position="610"/>
    </location>
</feature>
<keyword evidence="10" id="KW-1185">Reference proteome</keyword>
<name>A0A507EV74_9FUNG</name>
<proteinExistence type="predicted"/>
<evidence type="ECO:0008006" key="11">
    <source>
        <dbReference type="Google" id="ProtNLM"/>
    </source>
</evidence>
<dbReference type="InterPro" id="IPR013809">
    <property type="entry name" value="ENTH"/>
</dbReference>
<dbReference type="SUPFAM" id="SSF48464">
    <property type="entry name" value="ENTH/VHS domain"/>
    <property type="match status" value="1"/>
</dbReference>
<dbReference type="PROSITE" id="PS50105">
    <property type="entry name" value="SAM_DOMAIN"/>
    <property type="match status" value="1"/>
</dbReference>
<dbReference type="GO" id="GO:0043130">
    <property type="term" value="F:ubiquitin binding"/>
    <property type="evidence" value="ECO:0007669"/>
    <property type="project" value="InterPro"/>
</dbReference>
<organism evidence="9 10">
    <name type="scientific">Chytriomyces confervae</name>
    <dbReference type="NCBI Taxonomy" id="246404"/>
    <lineage>
        <taxon>Eukaryota</taxon>
        <taxon>Fungi</taxon>
        <taxon>Fungi incertae sedis</taxon>
        <taxon>Chytridiomycota</taxon>
        <taxon>Chytridiomycota incertae sedis</taxon>
        <taxon>Chytridiomycetes</taxon>
        <taxon>Chytridiales</taxon>
        <taxon>Chytriomycetaceae</taxon>
        <taxon>Chytriomyces</taxon>
    </lineage>
</organism>
<keyword evidence="1" id="KW-0808">Transferase</keyword>
<dbReference type="SUPFAM" id="SSF56112">
    <property type="entry name" value="Protein kinase-like (PK-like)"/>
    <property type="match status" value="1"/>
</dbReference>
<keyword evidence="1" id="KW-0723">Serine/threonine-protein kinase</keyword>
<dbReference type="GO" id="GO:0030674">
    <property type="term" value="F:protein-macromolecule adaptor activity"/>
    <property type="evidence" value="ECO:0007669"/>
    <property type="project" value="InterPro"/>
</dbReference>
<accession>A0A507EV74</accession>
<evidence type="ECO:0000256" key="4">
    <source>
        <dbReference type="PROSITE-ProRule" id="PRU10141"/>
    </source>
</evidence>
<dbReference type="PROSITE" id="PS50942">
    <property type="entry name" value="ENTH"/>
    <property type="match status" value="1"/>
</dbReference>
<feature type="region of interest" description="Disordered" evidence="5">
    <location>
        <begin position="796"/>
        <end position="833"/>
    </location>
</feature>
<dbReference type="EMBL" id="QEAP01000371">
    <property type="protein sequence ID" value="TPX67993.1"/>
    <property type="molecule type" value="Genomic_DNA"/>
</dbReference>
<keyword evidence="1" id="KW-0418">Kinase</keyword>
<feature type="compositionally biased region" description="Low complexity" evidence="5">
    <location>
        <begin position="731"/>
        <end position="750"/>
    </location>
</feature>
<dbReference type="Gene3D" id="1.10.150.50">
    <property type="entry name" value="Transcription Factor, Ets-1"/>
    <property type="match status" value="1"/>
</dbReference>
<comment type="caution">
    <text evidence="9">The sequence shown here is derived from an EMBL/GenBank/DDBJ whole genome shotgun (WGS) entry which is preliminary data.</text>
</comment>
<feature type="compositionally biased region" description="Polar residues" evidence="5">
    <location>
        <begin position="819"/>
        <end position="831"/>
    </location>
</feature>
<dbReference type="Pfam" id="PF03983">
    <property type="entry name" value="SHD1"/>
    <property type="match status" value="1"/>
</dbReference>
<feature type="region of interest" description="Disordered" evidence="5">
    <location>
        <begin position="691"/>
        <end position="756"/>
    </location>
</feature>
<dbReference type="InterPro" id="IPR007131">
    <property type="entry name" value="SHD1"/>
</dbReference>
<feature type="compositionally biased region" description="Polar residues" evidence="5">
    <location>
        <begin position="267"/>
        <end position="278"/>
    </location>
</feature>
<dbReference type="GO" id="GO:0004674">
    <property type="term" value="F:protein serine/threonine kinase activity"/>
    <property type="evidence" value="ECO:0007669"/>
    <property type="project" value="UniProtKB-KW"/>
</dbReference>
<evidence type="ECO:0000256" key="3">
    <source>
        <dbReference type="ARBA" id="ARBA00022840"/>
    </source>
</evidence>
<dbReference type="SUPFAM" id="SSF47769">
    <property type="entry name" value="SAM/Pointed domain"/>
    <property type="match status" value="1"/>
</dbReference>
<feature type="compositionally biased region" description="Polar residues" evidence="5">
    <location>
        <begin position="721"/>
        <end position="730"/>
    </location>
</feature>
<dbReference type="InterPro" id="IPR011009">
    <property type="entry name" value="Kinase-like_dom_sf"/>
</dbReference>
<gene>
    <name evidence="9" type="ORF">CcCBS67573_g07318</name>
</gene>
<protein>
    <recommendedName>
        <fullName evidence="11">Non-specific protein-tyrosine kinase</fullName>
    </recommendedName>
</protein>
<evidence type="ECO:0000313" key="10">
    <source>
        <dbReference type="Proteomes" id="UP000320333"/>
    </source>
</evidence>
<dbReference type="PANTHER" id="PTHR44329">
    <property type="entry name" value="SERINE/THREONINE-PROTEIN KINASE TNNI3K-RELATED"/>
    <property type="match status" value="1"/>
</dbReference>
<dbReference type="SMART" id="SM00273">
    <property type="entry name" value="ENTH"/>
    <property type="match status" value="1"/>
</dbReference>
<dbReference type="Gene3D" id="2.30.30.700">
    <property type="entry name" value="SLA1 homology domain 1"/>
    <property type="match status" value="1"/>
</dbReference>
<dbReference type="Pfam" id="PF01417">
    <property type="entry name" value="ENTH"/>
    <property type="match status" value="1"/>
</dbReference>
<dbReference type="PROSITE" id="PS00108">
    <property type="entry name" value="PROTEIN_KINASE_ST"/>
    <property type="match status" value="1"/>
</dbReference>
<evidence type="ECO:0000259" key="7">
    <source>
        <dbReference type="PROSITE" id="PS50105"/>
    </source>
</evidence>
<evidence type="ECO:0000259" key="8">
    <source>
        <dbReference type="PROSITE" id="PS50942"/>
    </source>
</evidence>
<sequence>MTSAFSQVQARATMAVANDSNAIDAAELAAIVREAADAAKCVQLMDLIEKRLANTATRNWRQTAKTLQLLEALLRAGSLVAAKYAQDHLMGTLDTLRGLYFDDDDVPDAAMNIRNLSKKIQSAIHEIPVDKESPTSTAMHASLNPPPNSLAKAVSPTTATTATSQQLPPVPQPKLPIRIWTDLSGSFKVEARFLAIAEGNMVTLERPNGEQMGIMMDKMCSADLDYILGLKQQGIEVKKATPTLRGPATSHPKQPQSAITADKKLQPKNNSDNTTAKSTLPPGFIIPSTALKIDLTPSGKLGAGTSGIVRKATYSNTTVAVKIISVLHLTKPQREAVIKEAEIMSRIVHPNAVRLFGVMIEEGRGLGLVMELLPRGCLKDYVETAPIPSLAQRIRLARDVSQAMAYLHDTLNMVHRDLKALNVLLDDSGVFLRAKVCDFGFAHVKSLGMDSSFWKGPSSAPAVVAPGKDEFTGGAIRGLKIQAAISMGSMTVNGGMGTPLWMAPELFDMNALISKPADVYAYTIVMTEIFSWAGPYCIAYEKIIPIMQNVISVVQSGRRPDLNLSPDVPPAIRSLIEAGWDQNPDLRPTFRDITRVLEKAKSEADYHSLYAPPPPPVPMGQNPMTGRAYNADQSPNQMQQPMSIYQQHQQIQPLDNMAALQRSLPPQSAHLSSSAPMLGLPGNYNGFSLSPISPPYSNANNPFRDPSGQQQQQQPCLPNASGYSLQQIGRSPSPSHHSMYHNNPNNNSSNMLNGSTTHLQQPQQFQHNAISPARKGVSLSNLGPAVPMMYAGASGPPPVLQRLPKSNPQTHHHHPDSSYYMQQRPQSQPTSEMMIPGSRHAVYWDVEETAGWFLMMGEGVDVVAKCKELHVDGKTLMTLTDRDFAEKLGVSDAMRRRRLCEMVEDYRITCS</sequence>
<feature type="region of interest" description="Disordered" evidence="5">
    <location>
        <begin position="241"/>
        <end position="280"/>
    </location>
</feature>
<dbReference type="AlphaFoldDB" id="A0A507EV74"/>
<dbReference type="InterPro" id="IPR001660">
    <property type="entry name" value="SAM"/>
</dbReference>
<feature type="binding site" evidence="4">
    <location>
        <position position="322"/>
    </location>
    <ligand>
        <name>ATP</name>
        <dbReference type="ChEBI" id="CHEBI:30616"/>
    </ligand>
</feature>
<feature type="compositionally biased region" description="Polar residues" evidence="5">
    <location>
        <begin position="691"/>
        <end position="701"/>
    </location>
</feature>
<dbReference type="InterPro" id="IPR008942">
    <property type="entry name" value="ENTH_VHS"/>
</dbReference>
<evidence type="ECO:0000256" key="1">
    <source>
        <dbReference type="ARBA" id="ARBA00022527"/>
    </source>
</evidence>
<dbReference type="SMART" id="SM00220">
    <property type="entry name" value="S_TKc"/>
    <property type="match status" value="1"/>
</dbReference>
<reference evidence="9 10" key="1">
    <citation type="journal article" date="2019" name="Sci. Rep.">
        <title>Comparative genomics of chytrid fungi reveal insights into the obligate biotrophic and pathogenic lifestyle of Synchytrium endobioticum.</title>
        <authorList>
            <person name="van de Vossenberg B.T.L.H."/>
            <person name="Warris S."/>
            <person name="Nguyen H.D.T."/>
            <person name="van Gent-Pelzer M.P.E."/>
            <person name="Joly D.L."/>
            <person name="van de Geest H.C."/>
            <person name="Bonants P.J.M."/>
            <person name="Smith D.S."/>
            <person name="Levesque C.A."/>
            <person name="van der Lee T.A.J."/>
        </authorList>
    </citation>
    <scope>NUCLEOTIDE SEQUENCE [LARGE SCALE GENOMIC DNA]</scope>
    <source>
        <strain evidence="9 10">CBS 675.73</strain>
    </source>
</reference>